<dbReference type="SUPFAM" id="SSF48452">
    <property type="entry name" value="TPR-like"/>
    <property type="match status" value="2"/>
</dbReference>
<evidence type="ECO:0000256" key="10">
    <source>
        <dbReference type="PROSITE-ProRule" id="PRU00339"/>
    </source>
</evidence>
<keyword evidence="4" id="KW-1000">Mitochondrion outer membrane</keyword>
<dbReference type="EMBL" id="JAWDGP010003776">
    <property type="protein sequence ID" value="KAK3771087.1"/>
    <property type="molecule type" value="Genomic_DNA"/>
</dbReference>
<gene>
    <name evidence="12" type="ORF">RRG08_042331</name>
</gene>
<evidence type="ECO:0000256" key="6">
    <source>
        <dbReference type="ARBA" id="ARBA00022989"/>
    </source>
</evidence>
<dbReference type="GO" id="GO:0008320">
    <property type="term" value="F:protein transmembrane transporter activity"/>
    <property type="evidence" value="ECO:0007669"/>
    <property type="project" value="TreeGrafter"/>
</dbReference>
<proteinExistence type="inferred from homology"/>
<evidence type="ECO:0000256" key="8">
    <source>
        <dbReference type="ARBA" id="ARBA00023136"/>
    </source>
</evidence>
<evidence type="ECO:0000256" key="4">
    <source>
        <dbReference type="ARBA" id="ARBA00022787"/>
    </source>
</evidence>
<accession>A0AAE0ZM96</accession>
<keyword evidence="13" id="KW-1185">Reference proteome</keyword>
<dbReference type="GO" id="GO:0005741">
    <property type="term" value="C:mitochondrial outer membrane"/>
    <property type="evidence" value="ECO:0007669"/>
    <property type="project" value="UniProtKB-SubCell"/>
</dbReference>
<evidence type="ECO:0000256" key="7">
    <source>
        <dbReference type="ARBA" id="ARBA00023128"/>
    </source>
</evidence>
<evidence type="ECO:0000256" key="3">
    <source>
        <dbReference type="ARBA" id="ARBA00022737"/>
    </source>
</evidence>
<evidence type="ECO:0000256" key="1">
    <source>
        <dbReference type="ARBA" id="ARBA00004572"/>
    </source>
</evidence>
<dbReference type="InterPro" id="IPR019734">
    <property type="entry name" value="TPR_rpt"/>
</dbReference>
<comment type="subcellular location">
    <subcellularLocation>
        <location evidence="1">Mitochondrion outer membrane</location>
        <topology evidence="1">Single-pass membrane protein</topology>
    </subcellularLocation>
</comment>
<protein>
    <recommendedName>
        <fullName evidence="14">Mitochondrial import receptor subunit TOM70</fullName>
    </recommendedName>
</protein>
<feature type="repeat" description="TPR" evidence="10">
    <location>
        <begin position="410"/>
        <end position="443"/>
    </location>
</feature>
<keyword evidence="6 11" id="KW-1133">Transmembrane helix</keyword>
<dbReference type="AlphaFoldDB" id="A0AAE0ZM96"/>
<evidence type="ECO:0000256" key="2">
    <source>
        <dbReference type="ARBA" id="ARBA00022692"/>
    </source>
</evidence>
<evidence type="ECO:0000256" key="5">
    <source>
        <dbReference type="ARBA" id="ARBA00022803"/>
    </source>
</evidence>
<organism evidence="12 13">
    <name type="scientific">Elysia crispata</name>
    <name type="common">lettuce slug</name>
    <dbReference type="NCBI Taxonomy" id="231223"/>
    <lineage>
        <taxon>Eukaryota</taxon>
        <taxon>Metazoa</taxon>
        <taxon>Spiralia</taxon>
        <taxon>Lophotrochozoa</taxon>
        <taxon>Mollusca</taxon>
        <taxon>Gastropoda</taxon>
        <taxon>Heterobranchia</taxon>
        <taxon>Euthyneura</taxon>
        <taxon>Panpulmonata</taxon>
        <taxon>Sacoglossa</taxon>
        <taxon>Placobranchoidea</taxon>
        <taxon>Plakobranchidae</taxon>
        <taxon>Elysia</taxon>
    </lineage>
</organism>
<dbReference type="PROSITE" id="PS50005">
    <property type="entry name" value="TPR"/>
    <property type="match status" value="3"/>
</dbReference>
<keyword evidence="3" id="KW-0677">Repeat</keyword>
<dbReference type="SMART" id="SM00028">
    <property type="entry name" value="TPR"/>
    <property type="match status" value="7"/>
</dbReference>
<evidence type="ECO:0000313" key="12">
    <source>
        <dbReference type="EMBL" id="KAK3771087.1"/>
    </source>
</evidence>
<name>A0AAE0ZM96_9GAST</name>
<comment type="caution">
    <text evidence="12">The sequence shown here is derived from an EMBL/GenBank/DDBJ whole genome shotgun (WGS) entry which is preliminary data.</text>
</comment>
<keyword evidence="2 11" id="KW-0812">Transmembrane</keyword>
<dbReference type="GO" id="GO:0030150">
    <property type="term" value="P:protein import into mitochondrial matrix"/>
    <property type="evidence" value="ECO:0007669"/>
    <property type="project" value="TreeGrafter"/>
</dbReference>
<keyword evidence="8 11" id="KW-0472">Membrane</keyword>
<evidence type="ECO:0000256" key="11">
    <source>
        <dbReference type="SAM" id="Phobius"/>
    </source>
</evidence>
<keyword evidence="7" id="KW-0496">Mitochondrion</keyword>
<dbReference type="GO" id="GO:0045039">
    <property type="term" value="P:protein insertion into mitochondrial inner membrane"/>
    <property type="evidence" value="ECO:0007669"/>
    <property type="project" value="TreeGrafter"/>
</dbReference>
<feature type="repeat" description="TPR" evidence="10">
    <location>
        <begin position="95"/>
        <end position="128"/>
    </location>
</feature>
<dbReference type="InterPro" id="IPR011990">
    <property type="entry name" value="TPR-like_helical_dom_sf"/>
</dbReference>
<dbReference type="Proteomes" id="UP001283361">
    <property type="component" value="Unassembled WGS sequence"/>
</dbReference>
<sequence length="588" mass="64536">MATHTIVPQQLKDVTEGWSKWDIALYVGAPIALGIAGLWYYNRSKSINKEKKASGDSKDKPQVKCTSGNLCDINLSRTTSKSSSKPQAQSRQELAQAAKNRGNKCFKEGKYEEAIEFYTEAIKTCPTDVKGDMSTFYQNRAAAYENLKKYDQVIEDCTAALGLNPKYSKALARRSKAYEVLESYRDSLEDITKACLIEGFQNQAYLLAADRVLKTLGKAKAAEKYKTKSPTKPSAFYIDNYLAGFVHDPVARCFAPPSPASAFKEMGISMKGEAQVSAEGQETHEEEEADKIGDNGAVMVDIPSAFERVKNCLTMKEYDQIMPLCDEELANESSTKVPEALLLRGTMKLLQGMGDSALEDFTKITSMIGLDKTLQATALIREGCLLMQRENTEQSLLALSKAEVVDPENSDVYHHHGQQLLQLEKLDEAISKFDRSIELSPNFPTSYIQKYYAVHRKAIMTESMSLLNEAKAGFEQAIAKFPTCSDALILYAQVRTGGGVLCIIKSTCSDALILYAQVRTGGGVLCIIKSICSDALILYAQVRTGGGVLCIIKSTCSDALILYAQVRTGGGVPPRCGIIKIPKYVVTP</sequence>
<comment type="similarity">
    <text evidence="9">Belongs to the Tom70 family.</text>
</comment>
<dbReference type="Gene3D" id="1.25.40.10">
    <property type="entry name" value="Tetratricopeptide repeat domain"/>
    <property type="match status" value="2"/>
</dbReference>
<evidence type="ECO:0000256" key="9">
    <source>
        <dbReference type="ARBA" id="ARBA00038030"/>
    </source>
</evidence>
<dbReference type="PANTHER" id="PTHR46208">
    <property type="entry name" value="MITOCHONDRIAL IMPORT RECEPTOR SUBUNIT TOM70"/>
    <property type="match status" value="1"/>
</dbReference>
<dbReference type="GO" id="GO:0030943">
    <property type="term" value="F:mitochondrion targeting sequence binding"/>
    <property type="evidence" value="ECO:0007669"/>
    <property type="project" value="TreeGrafter"/>
</dbReference>
<feature type="transmembrane region" description="Helical" evidence="11">
    <location>
        <begin position="23"/>
        <end position="42"/>
    </location>
</feature>
<keyword evidence="5 10" id="KW-0802">TPR repeat</keyword>
<dbReference type="Pfam" id="PF00515">
    <property type="entry name" value="TPR_1"/>
    <property type="match status" value="2"/>
</dbReference>
<evidence type="ECO:0008006" key="14">
    <source>
        <dbReference type="Google" id="ProtNLM"/>
    </source>
</evidence>
<feature type="repeat" description="TPR" evidence="10">
    <location>
        <begin position="134"/>
        <end position="167"/>
    </location>
</feature>
<dbReference type="Pfam" id="PF13181">
    <property type="entry name" value="TPR_8"/>
    <property type="match status" value="1"/>
</dbReference>
<evidence type="ECO:0000313" key="13">
    <source>
        <dbReference type="Proteomes" id="UP001283361"/>
    </source>
</evidence>
<reference evidence="12" key="1">
    <citation type="journal article" date="2023" name="G3 (Bethesda)">
        <title>A reference genome for the long-term kleptoplast-retaining sea slug Elysia crispata morphotype clarki.</title>
        <authorList>
            <person name="Eastman K.E."/>
            <person name="Pendleton A.L."/>
            <person name="Shaikh M.A."/>
            <person name="Suttiyut T."/>
            <person name="Ogas R."/>
            <person name="Tomko P."/>
            <person name="Gavelis G."/>
            <person name="Widhalm J.R."/>
            <person name="Wisecaver J.H."/>
        </authorList>
    </citation>
    <scope>NUCLEOTIDE SEQUENCE</scope>
    <source>
        <strain evidence="12">ECLA1</strain>
    </source>
</reference>
<dbReference type="PANTHER" id="PTHR46208:SF1">
    <property type="entry name" value="MITOCHONDRIAL IMPORT RECEPTOR SUBUNIT TOM70"/>
    <property type="match status" value="1"/>
</dbReference>